<dbReference type="Gene3D" id="3.20.20.70">
    <property type="entry name" value="Aldolase class I"/>
    <property type="match status" value="1"/>
</dbReference>
<evidence type="ECO:0000256" key="1">
    <source>
        <dbReference type="ARBA" id="ARBA00001936"/>
    </source>
</evidence>
<dbReference type="KEGG" id="mpho:DA803_03085"/>
<comment type="cofactor">
    <cofactor evidence="3">
        <name>Fe(2+)</name>
        <dbReference type="ChEBI" id="CHEBI:29033"/>
    </cofactor>
</comment>
<keyword evidence="5" id="KW-0479">Metal-binding</keyword>
<dbReference type="CDD" id="cd00429">
    <property type="entry name" value="RPE"/>
    <property type="match status" value="1"/>
</dbReference>
<evidence type="ECO:0000313" key="12">
    <source>
        <dbReference type="Proteomes" id="UP000252477"/>
    </source>
</evidence>
<sequence>MKKLSPSVLDVPKENLVDYINTLVKWGVHNVHYDVMDNIFVPNHALKLDEIKKVHEQCAKHVMDIHLMVSEPFKYYEMYKGIGDILTFHYEAFNNNELNELIATAKKDNVKLGLAIKPNTKVKEILPYIKSCALILIMSVEPGFGGQKFIETSLDKVKEITDFIHKNNLNETIIQIDGGVKDINIKSCFESGVSLAVVGSYLVKNFSEETVKKLIA</sequence>
<keyword evidence="9" id="KW-0413">Isomerase</keyword>
<dbReference type="Pfam" id="PF00834">
    <property type="entry name" value="Ribul_P_3_epim"/>
    <property type="match status" value="1"/>
</dbReference>
<dbReference type="SUPFAM" id="SSF51366">
    <property type="entry name" value="Ribulose-phoshate binding barrel"/>
    <property type="match status" value="1"/>
</dbReference>
<evidence type="ECO:0000256" key="5">
    <source>
        <dbReference type="ARBA" id="ARBA00022723"/>
    </source>
</evidence>
<accession>A0A2Z5IQC3</accession>
<evidence type="ECO:0000256" key="3">
    <source>
        <dbReference type="ARBA" id="ARBA00001954"/>
    </source>
</evidence>
<evidence type="ECO:0000256" key="4">
    <source>
        <dbReference type="ARBA" id="ARBA00011738"/>
    </source>
</evidence>
<gene>
    <name evidence="11" type="ORF">DA803_03085</name>
</gene>
<dbReference type="InterPro" id="IPR013785">
    <property type="entry name" value="Aldolase_TIM"/>
</dbReference>
<dbReference type="GO" id="GO:0006163">
    <property type="term" value="P:purine nucleotide metabolic process"/>
    <property type="evidence" value="ECO:0007669"/>
    <property type="project" value="UniProtKB-ARBA"/>
</dbReference>
<dbReference type="PANTHER" id="PTHR11749">
    <property type="entry name" value="RIBULOSE-5-PHOSPHATE-3-EPIMERASE"/>
    <property type="match status" value="1"/>
</dbReference>
<comment type="cofactor">
    <cofactor evidence="1">
        <name>Mn(2+)</name>
        <dbReference type="ChEBI" id="CHEBI:29035"/>
    </cofactor>
</comment>
<dbReference type="OrthoDB" id="1645589at2"/>
<proteinExistence type="predicted"/>
<dbReference type="FunFam" id="3.20.20.70:FF:000191">
    <property type="entry name" value="ribulose-phosphate 3-epimerase isoform X2"/>
    <property type="match status" value="1"/>
</dbReference>
<dbReference type="GO" id="GO:0046496">
    <property type="term" value="P:nicotinamide nucleotide metabolic process"/>
    <property type="evidence" value="ECO:0007669"/>
    <property type="project" value="UniProtKB-ARBA"/>
</dbReference>
<comment type="cofactor">
    <cofactor evidence="2">
        <name>Zn(2+)</name>
        <dbReference type="ChEBI" id="CHEBI:29105"/>
    </cofactor>
</comment>
<dbReference type="PROSITE" id="PS01086">
    <property type="entry name" value="RIBUL_P_3_EPIMER_2"/>
    <property type="match status" value="1"/>
</dbReference>
<keyword evidence="6" id="KW-0862">Zinc</keyword>
<dbReference type="InterPro" id="IPR000056">
    <property type="entry name" value="Ribul_P_3_epim-like"/>
</dbReference>
<evidence type="ECO:0000256" key="8">
    <source>
        <dbReference type="ARBA" id="ARBA00023211"/>
    </source>
</evidence>
<evidence type="ECO:0000313" key="11">
    <source>
        <dbReference type="EMBL" id="AXE61053.1"/>
    </source>
</evidence>
<keyword evidence="10" id="KW-0119">Carbohydrate metabolism</keyword>
<dbReference type="NCBIfam" id="NF004076">
    <property type="entry name" value="PRK05581.1-4"/>
    <property type="match status" value="1"/>
</dbReference>
<reference evidence="12" key="1">
    <citation type="journal article" date="2018" name="Microbiol. Resour. Announc.">
        <title>Complete Sequence and Annotation of the Mycoplasma phocidae Strain 105T Genome.</title>
        <authorList>
            <person name="Frasca S. Jr."/>
            <person name="Kutish G.F."/>
            <person name="Michaels D.L."/>
            <person name="Brown D.R."/>
        </authorList>
    </citation>
    <scope>NUCLEOTIDE SEQUENCE [LARGE SCALE GENOMIC DNA]</scope>
    <source>
        <strain evidence="12">105</strain>
    </source>
</reference>
<dbReference type="GO" id="GO:0006091">
    <property type="term" value="P:generation of precursor metabolites and energy"/>
    <property type="evidence" value="ECO:0007669"/>
    <property type="project" value="UniProtKB-ARBA"/>
</dbReference>
<keyword evidence="12" id="KW-1185">Reference proteome</keyword>
<dbReference type="GO" id="GO:1901135">
    <property type="term" value="P:carbohydrate derivative metabolic process"/>
    <property type="evidence" value="ECO:0007669"/>
    <property type="project" value="UniProtKB-ARBA"/>
</dbReference>
<dbReference type="RefSeq" id="WP_114191146.1">
    <property type="nucleotide sequence ID" value="NZ_CP029295.1"/>
</dbReference>
<dbReference type="Proteomes" id="UP000252477">
    <property type="component" value="Chromosome"/>
</dbReference>
<dbReference type="AlphaFoldDB" id="A0A2Z5IQC3"/>
<dbReference type="GO" id="GO:0046872">
    <property type="term" value="F:metal ion binding"/>
    <property type="evidence" value="ECO:0007669"/>
    <property type="project" value="UniProtKB-KW"/>
</dbReference>
<comment type="subunit">
    <text evidence="4">Homodimer.</text>
</comment>
<evidence type="ECO:0000256" key="7">
    <source>
        <dbReference type="ARBA" id="ARBA00023004"/>
    </source>
</evidence>
<keyword evidence="7" id="KW-0408">Iron</keyword>
<evidence type="ECO:0000256" key="9">
    <source>
        <dbReference type="ARBA" id="ARBA00023235"/>
    </source>
</evidence>
<evidence type="ECO:0000256" key="10">
    <source>
        <dbReference type="ARBA" id="ARBA00023277"/>
    </source>
</evidence>
<organism evidence="11 12">
    <name type="scientific">[Mycoplasma] phocae</name>
    <dbReference type="NCBI Taxonomy" id="142651"/>
    <lineage>
        <taxon>Bacteria</taxon>
        <taxon>Bacillati</taxon>
        <taxon>Mycoplasmatota</taxon>
        <taxon>Mycoplasmoidales</taxon>
        <taxon>Metamycoplasmataceae</taxon>
        <taxon>Metamycoplasma</taxon>
    </lineage>
</organism>
<dbReference type="EMBL" id="CP029295">
    <property type="protein sequence ID" value="AXE61053.1"/>
    <property type="molecule type" value="Genomic_DNA"/>
</dbReference>
<evidence type="ECO:0000256" key="2">
    <source>
        <dbReference type="ARBA" id="ARBA00001947"/>
    </source>
</evidence>
<dbReference type="GO" id="GO:0016857">
    <property type="term" value="F:racemase and epimerase activity, acting on carbohydrates and derivatives"/>
    <property type="evidence" value="ECO:0007669"/>
    <property type="project" value="InterPro"/>
</dbReference>
<protein>
    <submittedName>
        <fullName evidence="11">Ribulose-phosphate 3-epimerase</fullName>
    </submittedName>
</protein>
<dbReference type="GO" id="GO:0005975">
    <property type="term" value="P:carbohydrate metabolic process"/>
    <property type="evidence" value="ECO:0007669"/>
    <property type="project" value="InterPro"/>
</dbReference>
<dbReference type="InterPro" id="IPR011060">
    <property type="entry name" value="RibuloseP-bd_barrel"/>
</dbReference>
<name>A0A2Z5IQC3_9BACT</name>
<evidence type="ECO:0000256" key="6">
    <source>
        <dbReference type="ARBA" id="ARBA00022833"/>
    </source>
</evidence>
<keyword evidence="8" id="KW-0464">Manganese</keyword>